<dbReference type="Pfam" id="PF24764">
    <property type="entry name" value="rva_4"/>
    <property type="match status" value="1"/>
</dbReference>
<dbReference type="AlphaFoldDB" id="A0A9P5ZI22"/>
<evidence type="ECO:0000313" key="3">
    <source>
        <dbReference type="Proteomes" id="UP000807025"/>
    </source>
</evidence>
<proteinExistence type="predicted"/>
<evidence type="ECO:0000259" key="1">
    <source>
        <dbReference type="Pfam" id="PF24764"/>
    </source>
</evidence>
<gene>
    <name evidence="2" type="ORF">BDN71DRAFT_1485246</name>
</gene>
<keyword evidence="3" id="KW-1185">Reference proteome</keyword>
<name>A0A9P5ZI22_PLEER</name>
<dbReference type="Proteomes" id="UP000807025">
    <property type="component" value="Unassembled WGS sequence"/>
</dbReference>
<reference evidence="2" key="1">
    <citation type="submission" date="2020-11" db="EMBL/GenBank/DDBJ databases">
        <authorList>
            <consortium name="DOE Joint Genome Institute"/>
            <person name="Ahrendt S."/>
            <person name="Riley R."/>
            <person name="Andreopoulos W."/>
            <person name="Labutti K."/>
            <person name="Pangilinan J."/>
            <person name="Ruiz-Duenas F.J."/>
            <person name="Barrasa J.M."/>
            <person name="Sanchez-Garcia M."/>
            <person name="Camarero S."/>
            <person name="Miyauchi S."/>
            <person name="Serrano A."/>
            <person name="Linde D."/>
            <person name="Babiker R."/>
            <person name="Drula E."/>
            <person name="Ayuso-Fernandez I."/>
            <person name="Pacheco R."/>
            <person name="Padilla G."/>
            <person name="Ferreira P."/>
            <person name="Barriuso J."/>
            <person name="Kellner H."/>
            <person name="Castanera R."/>
            <person name="Alfaro M."/>
            <person name="Ramirez L."/>
            <person name="Pisabarro A.G."/>
            <person name="Kuo A."/>
            <person name="Tritt A."/>
            <person name="Lipzen A."/>
            <person name="He G."/>
            <person name="Yan M."/>
            <person name="Ng V."/>
            <person name="Cullen D."/>
            <person name="Martin F."/>
            <person name="Rosso M.-N."/>
            <person name="Henrissat B."/>
            <person name="Hibbett D."/>
            <person name="Martinez A.T."/>
            <person name="Grigoriev I.V."/>
        </authorList>
    </citation>
    <scope>NUCLEOTIDE SEQUENCE</scope>
    <source>
        <strain evidence="2">ATCC 90797</strain>
    </source>
</reference>
<evidence type="ECO:0000313" key="2">
    <source>
        <dbReference type="EMBL" id="KAF9487802.1"/>
    </source>
</evidence>
<accession>A0A9P5ZI22</accession>
<sequence>MEALKGVERGSYIWGRSVHNIQIERLWRDATLGFGQNHIWLLHHLFSDALNADALAWAEAWNTHVLSVRGERQQSPKDMFVFGMMDNGMHGLGDGDAEEIAEFGIDWSDIDDTVIHAHHNSNNPTDELGENPFLTHQPQYLSHVPVEQPQCPFASDDQVAELDHQIQQFTCYGSQDMAARHLLWISILNICVNMFPVVFH</sequence>
<dbReference type="EMBL" id="MU154749">
    <property type="protein sequence ID" value="KAF9487802.1"/>
    <property type="molecule type" value="Genomic_DNA"/>
</dbReference>
<dbReference type="OrthoDB" id="3353107at2759"/>
<protein>
    <recommendedName>
        <fullName evidence="1">Integrase core domain-containing protein</fullName>
    </recommendedName>
</protein>
<dbReference type="InterPro" id="IPR058913">
    <property type="entry name" value="Integrase_dom_put"/>
</dbReference>
<organism evidence="2 3">
    <name type="scientific">Pleurotus eryngii</name>
    <name type="common">Boletus of the steppes</name>
    <dbReference type="NCBI Taxonomy" id="5323"/>
    <lineage>
        <taxon>Eukaryota</taxon>
        <taxon>Fungi</taxon>
        <taxon>Dikarya</taxon>
        <taxon>Basidiomycota</taxon>
        <taxon>Agaricomycotina</taxon>
        <taxon>Agaricomycetes</taxon>
        <taxon>Agaricomycetidae</taxon>
        <taxon>Agaricales</taxon>
        <taxon>Pleurotineae</taxon>
        <taxon>Pleurotaceae</taxon>
        <taxon>Pleurotus</taxon>
    </lineage>
</organism>
<comment type="caution">
    <text evidence="2">The sequence shown here is derived from an EMBL/GenBank/DDBJ whole genome shotgun (WGS) entry which is preliminary data.</text>
</comment>
<feature type="domain" description="Integrase core" evidence="1">
    <location>
        <begin position="1"/>
        <end position="30"/>
    </location>
</feature>